<dbReference type="AlphaFoldDB" id="A0A6A4QN77"/>
<gene>
    <name evidence="1" type="ORF">Lalb_Chr04g0255571</name>
</gene>
<comment type="caution">
    <text evidence="1">The sequence shown here is derived from an EMBL/GenBank/DDBJ whole genome shotgun (WGS) entry which is preliminary data.</text>
</comment>
<name>A0A6A4QN77_LUPAL</name>
<sequence length="49" mass="5746">MRMLAVAPEMITDECYLEQTVKYAIYCGVIDQKILAQKRGVLHMKMQRK</sequence>
<dbReference type="Proteomes" id="UP000447434">
    <property type="component" value="Chromosome 4"/>
</dbReference>
<accession>A0A6A4QN77</accession>
<organism evidence="1 2">
    <name type="scientific">Lupinus albus</name>
    <name type="common">White lupine</name>
    <name type="synonym">Lupinus termis</name>
    <dbReference type="NCBI Taxonomy" id="3870"/>
    <lineage>
        <taxon>Eukaryota</taxon>
        <taxon>Viridiplantae</taxon>
        <taxon>Streptophyta</taxon>
        <taxon>Embryophyta</taxon>
        <taxon>Tracheophyta</taxon>
        <taxon>Spermatophyta</taxon>
        <taxon>Magnoliopsida</taxon>
        <taxon>eudicotyledons</taxon>
        <taxon>Gunneridae</taxon>
        <taxon>Pentapetalae</taxon>
        <taxon>rosids</taxon>
        <taxon>fabids</taxon>
        <taxon>Fabales</taxon>
        <taxon>Fabaceae</taxon>
        <taxon>Papilionoideae</taxon>
        <taxon>50 kb inversion clade</taxon>
        <taxon>genistoids sensu lato</taxon>
        <taxon>core genistoids</taxon>
        <taxon>Genisteae</taxon>
        <taxon>Lupinus</taxon>
    </lineage>
</organism>
<evidence type="ECO:0000313" key="2">
    <source>
        <dbReference type="Proteomes" id="UP000447434"/>
    </source>
</evidence>
<dbReference type="EMBL" id="WOCE01000004">
    <property type="protein sequence ID" value="KAE9615471.1"/>
    <property type="molecule type" value="Genomic_DNA"/>
</dbReference>
<proteinExistence type="predicted"/>
<keyword evidence="2" id="KW-1185">Reference proteome</keyword>
<evidence type="ECO:0000313" key="1">
    <source>
        <dbReference type="EMBL" id="KAE9615471.1"/>
    </source>
</evidence>
<reference evidence="2" key="1">
    <citation type="journal article" date="2020" name="Nat. Commun.">
        <title>Genome sequence of the cluster root forming white lupin.</title>
        <authorList>
            <person name="Hufnagel B."/>
            <person name="Marques A."/>
            <person name="Soriano A."/>
            <person name="Marques L."/>
            <person name="Divol F."/>
            <person name="Doumas P."/>
            <person name="Sallet E."/>
            <person name="Mancinotti D."/>
            <person name="Carrere S."/>
            <person name="Marande W."/>
            <person name="Arribat S."/>
            <person name="Keller J."/>
            <person name="Huneau C."/>
            <person name="Blein T."/>
            <person name="Aime D."/>
            <person name="Laguerre M."/>
            <person name="Taylor J."/>
            <person name="Schubert V."/>
            <person name="Nelson M."/>
            <person name="Geu-Flores F."/>
            <person name="Crespi M."/>
            <person name="Gallardo-Guerrero K."/>
            <person name="Delaux P.-M."/>
            <person name="Salse J."/>
            <person name="Berges H."/>
            <person name="Guyot R."/>
            <person name="Gouzy J."/>
            <person name="Peret B."/>
        </authorList>
    </citation>
    <scope>NUCLEOTIDE SEQUENCE [LARGE SCALE GENOMIC DNA]</scope>
    <source>
        <strain evidence="2">cv. Amiga</strain>
    </source>
</reference>
<protein>
    <submittedName>
        <fullName evidence="1">Uncharacterized protein</fullName>
    </submittedName>
</protein>